<dbReference type="RefSeq" id="WP_174626274.1">
    <property type="nucleotide sequence ID" value="NZ_CADCXN010000069.1"/>
</dbReference>
<keyword evidence="4" id="KW-1185">Reference proteome</keyword>
<dbReference type="PANTHER" id="PTHR12526:SF630">
    <property type="entry name" value="GLYCOSYLTRANSFERASE"/>
    <property type="match status" value="1"/>
</dbReference>
<dbReference type="GO" id="GO:0016757">
    <property type="term" value="F:glycosyltransferase activity"/>
    <property type="evidence" value="ECO:0007669"/>
    <property type="project" value="InterPro"/>
</dbReference>
<evidence type="ECO:0000259" key="2">
    <source>
        <dbReference type="Pfam" id="PF13439"/>
    </source>
</evidence>
<gene>
    <name evidence="3" type="ORF">METHB2_40110</name>
</gene>
<evidence type="ECO:0000313" key="4">
    <source>
        <dbReference type="Proteomes" id="UP000494216"/>
    </source>
</evidence>
<accession>A0A8S0X1S5</accession>
<sequence>MSQLMCTTNLLILHVAEILKGGTASHIDELLKYQSLKFGIENIYALMPESQTGYLTNAGKISLHGFKDKSSRLSNVLKIRRKFQQLLKEHNFDVVHIHGTFTGLAVRLFFGWKKRRPKFVYCAHGWAFDRESAPWQSWLIGSIERLLSNWTDVIICISDHDYQSAVRVGIAKEKIITIKNAISRDFKSRGNIEWPEAKRRFLFAGRFDRQKGMDLFSEAMHRIGSEGFAYAIGDASAGEVAILNLPENIKVTGWLPRDTVQSYFETCDVFVMPSRWEGFGLSALEAMRAGRPVIASRVGGLPELIVDGVNGILIDPNSVESLVKAMRSISYQDTVVMGKASRQRFENLFTSERLNLALINLYRKL</sequence>
<dbReference type="SUPFAM" id="SSF53756">
    <property type="entry name" value="UDP-Glycosyltransferase/glycogen phosphorylase"/>
    <property type="match status" value="1"/>
</dbReference>
<comment type="caution">
    <text evidence="3">The sequence shown here is derived from an EMBL/GenBank/DDBJ whole genome shotgun (WGS) entry which is preliminary data.</text>
</comment>
<protein>
    <recommendedName>
        <fullName evidence="5">Glycosyltransferase family 4 protein</fullName>
    </recommendedName>
</protein>
<dbReference type="Pfam" id="PF13439">
    <property type="entry name" value="Glyco_transf_4"/>
    <property type="match status" value="1"/>
</dbReference>
<dbReference type="GO" id="GO:1901135">
    <property type="term" value="P:carbohydrate derivative metabolic process"/>
    <property type="evidence" value="ECO:0007669"/>
    <property type="project" value="UniProtKB-ARBA"/>
</dbReference>
<dbReference type="PANTHER" id="PTHR12526">
    <property type="entry name" value="GLYCOSYLTRANSFERASE"/>
    <property type="match status" value="1"/>
</dbReference>
<feature type="domain" description="Glycosyl transferase family 1" evidence="1">
    <location>
        <begin position="188"/>
        <end position="330"/>
    </location>
</feature>
<name>A0A8S0X1S5_9GAMM</name>
<dbReference type="InterPro" id="IPR001296">
    <property type="entry name" value="Glyco_trans_1"/>
</dbReference>
<evidence type="ECO:0008006" key="5">
    <source>
        <dbReference type="Google" id="ProtNLM"/>
    </source>
</evidence>
<evidence type="ECO:0000259" key="1">
    <source>
        <dbReference type="Pfam" id="PF00534"/>
    </source>
</evidence>
<dbReference type="InterPro" id="IPR028098">
    <property type="entry name" value="Glyco_trans_4-like_N"/>
</dbReference>
<reference evidence="3 4" key="1">
    <citation type="submission" date="2020-02" db="EMBL/GenBank/DDBJ databases">
        <authorList>
            <person name="Hogendoorn C."/>
        </authorList>
    </citation>
    <scope>NUCLEOTIDE SEQUENCE [LARGE SCALE GENOMIC DNA]</scope>
    <source>
        <strain evidence="3">METHB21</strain>
    </source>
</reference>
<organism evidence="3 4">
    <name type="scientific">Candidatus Methylobacter favarea</name>
    <dbReference type="NCBI Taxonomy" id="2707345"/>
    <lineage>
        <taxon>Bacteria</taxon>
        <taxon>Pseudomonadati</taxon>
        <taxon>Pseudomonadota</taxon>
        <taxon>Gammaproteobacteria</taxon>
        <taxon>Methylococcales</taxon>
        <taxon>Methylococcaceae</taxon>
        <taxon>Methylobacter</taxon>
    </lineage>
</organism>
<dbReference type="EMBL" id="CADCXN010000069">
    <property type="protein sequence ID" value="CAA9891410.1"/>
    <property type="molecule type" value="Genomic_DNA"/>
</dbReference>
<dbReference type="Pfam" id="PF00534">
    <property type="entry name" value="Glycos_transf_1"/>
    <property type="match status" value="1"/>
</dbReference>
<evidence type="ECO:0000313" key="3">
    <source>
        <dbReference type="EMBL" id="CAA9891410.1"/>
    </source>
</evidence>
<feature type="domain" description="Glycosyltransferase subfamily 4-like N-terminal" evidence="2">
    <location>
        <begin position="70"/>
        <end position="184"/>
    </location>
</feature>
<proteinExistence type="predicted"/>
<dbReference type="AlphaFoldDB" id="A0A8S0X1S5"/>
<dbReference type="Proteomes" id="UP000494216">
    <property type="component" value="Unassembled WGS sequence"/>
</dbReference>
<dbReference type="Gene3D" id="3.40.50.2000">
    <property type="entry name" value="Glycogen Phosphorylase B"/>
    <property type="match status" value="2"/>
</dbReference>